<dbReference type="SUPFAM" id="SSF48173">
    <property type="entry name" value="Cryptochrome/photolyase FAD-binding domain"/>
    <property type="match status" value="1"/>
</dbReference>
<evidence type="ECO:0000313" key="2">
    <source>
        <dbReference type="Proteomes" id="UP000548978"/>
    </source>
</evidence>
<reference evidence="1 2" key="1">
    <citation type="submission" date="2020-08" db="EMBL/GenBank/DDBJ databases">
        <title>Genomic Encyclopedia of Type Strains, Phase IV (KMG-IV): sequencing the most valuable type-strain genomes for metagenomic binning, comparative biology and taxonomic classification.</title>
        <authorList>
            <person name="Goeker M."/>
        </authorList>
    </citation>
    <scope>NUCLEOTIDE SEQUENCE [LARGE SCALE GENOMIC DNA]</scope>
    <source>
        <strain evidence="1 2">DSM 24448</strain>
    </source>
</reference>
<proteinExistence type="predicted"/>
<dbReference type="OrthoDB" id="5288100at2"/>
<dbReference type="InterPro" id="IPR014729">
    <property type="entry name" value="Rossmann-like_a/b/a_fold"/>
</dbReference>
<dbReference type="InterPro" id="IPR007357">
    <property type="entry name" value="PhrB-like"/>
</dbReference>
<dbReference type="InterPro" id="IPR036134">
    <property type="entry name" value="Crypto/Photolyase_FAD-like_sf"/>
</dbReference>
<dbReference type="GO" id="GO:0016829">
    <property type="term" value="F:lyase activity"/>
    <property type="evidence" value="ECO:0007669"/>
    <property type="project" value="UniProtKB-KW"/>
</dbReference>
<comment type="caution">
    <text evidence="1">The sequence shown here is derived from an EMBL/GenBank/DDBJ whole genome shotgun (WGS) entry which is preliminary data.</text>
</comment>
<dbReference type="RefSeq" id="WP_123286779.1">
    <property type="nucleotide sequence ID" value="NZ_JACIJB010000001.1"/>
</dbReference>
<accession>A0A7W9A1S7</accession>
<dbReference type="Gene3D" id="3.40.50.620">
    <property type="entry name" value="HUPs"/>
    <property type="match status" value="1"/>
</dbReference>
<dbReference type="Gene3D" id="1.10.10.1710">
    <property type="entry name" value="Deoxyribodipyrimidine photolyase-related"/>
    <property type="match status" value="1"/>
</dbReference>
<protein>
    <submittedName>
        <fullName evidence="1">Deoxyribodipyrimidine photolyase-related protein</fullName>
    </submittedName>
</protein>
<gene>
    <name evidence="1" type="ORF">FHS65_000524</name>
</gene>
<dbReference type="InterPro" id="IPR052551">
    <property type="entry name" value="UV-DNA_repair_photolyase"/>
</dbReference>
<evidence type="ECO:0000313" key="1">
    <source>
        <dbReference type="EMBL" id="MBB5659806.1"/>
    </source>
</evidence>
<dbReference type="PANTHER" id="PTHR38657:SF1">
    <property type="entry name" value="SLR1343 PROTEIN"/>
    <property type="match status" value="1"/>
</dbReference>
<dbReference type="AlphaFoldDB" id="A0A7W9A1S7"/>
<keyword evidence="1" id="KW-0456">Lyase</keyword>
<sequence length="511" mass="57870">MGALRLVLGDQLSDDLSALADIGPGETVLMAEVADEATYVRHHKQKIVLVLAAMRAFADRLRAAGHTVRYVALDDPDNTGSIAGEIERAIAETGCDRLIRTLCGEWRLEQALNAVAERLSVPVEACEDSRFICSSGRFQTWAQGKRQLRMEYFYREMRRVTGLLMDGDQPEGGQWNYDAENRKKLPTGIAAPRRKRFAPDAATRQVMALVESRFSDHFGDLDTFDWPVTHEQAEFALSHFLADILPLFGDWQDAMAEGEAFLWHSLISTSLNLGLLDPLDVCRRAEAEYRKGRVPLNAVEGFIRQVLGWREFVRGIYWLKVPEYRHRNALDADRNLPWFYWSGDTDMACVADVVTQARQHAYAHHIQRLMVTGNLAMLLGVHPDPVDDWYMVIFADAFEWVEMPNTRGMATFADGGIVGSKPYAASGAYIDRMSDYCAGCRYSVKQKTGEGACPFNRLYWGFLERNRKTLRDNPRLAMPYRTLDKWSAEQRQALVDEAEACREALGATPRR</sequence>
<dbReference type="Gene3D" id="1.25.40.80">
    <property type="match status" value="1"/>
</dbReference>
<dbReference type="Proteomes" id="UP000548978">
    <property type="component" value="Unassembled WGS sequence"/>
</dbReference>
<organism evidence="1 2">
    <name type="scientific">Brevundimonas halotolerans</name>
    <dbReference type="NCBI Taxonomy" id="69670"/>
    <lineage>
        <taxon>Bacteria</taxon>
        <taxon>Pseudomonadati</taxon>
        <taxon>Pseudomonadota</taxon>
        <taxon>Alphaproteobacteria</taxon>
        <taxon>Caulobacterales</taxon>
        <taxon>Caulobacteraceae</taxon>
        <taxon>Brevundimonas</taxon>
    </lineage>
</organism>
<keyword evidence="2" id="KW-1185">Reference proteome</keyword>
<dbReference type="Gene3D" id="1.10.579.10">
    <property type="entry name" value="DNA Cyclobutane Dipyrimidine Photolyase, subunit A, domain 3"/>
    <property type="match status" value="1"/>
</dbReference>
<dbReference type="EMBL" id="JACIJB010000001">
    <property type="protein sequence ID" value="MBB5659806.1"/>
    <property type="molecule type" value="Genomic_DNA"/>
</dbReference>
<dbReference type="PANTHER" id="PTHR38657">
    <property type="entry name" value="SLR1343 PROTEIN"/>
    <property type="match status" value="1"/>
</dbReference>
<dbReference type="Pfam" id="PF04244">
    <property type="entry name" value="DPRP"/>
    <property type="match status" value="1"/>
</dbReference>
<name>A0A7W9A1S7_9CAUL</name>